<reference evidence="2" key="1">
    <citation type="submission" date="2019-07" db="EMBL/GenBank/DDBJ databases">
        <authorList>
            <person name="Alioto T."/>
            <person name="Alioto T."/>
            <person name="Gomez Garrido J."/>
        </authorList>
    </citation>
    <scope>NUCLEOTIDE SEQUENCE</scope>
</reference>
<sequence length="93" mass="10037">MDHPNHHIGVAVAVSVDITESAGIGETIVVAERSLWITGQSHRELRRKQLLLLESGRRSAEGRDEIMQKVAFSDSVKSFVNAGADSSHGSGGW</sequence>
<dbReference type="Proteomes" id="UP001054821">
    <property type="component" value="Chromosome 8"/>
</dbReference>
<organism evidence="2 3">
    <name type="scientific">Prunus dulcis</name>
    <name type="common">Almond</name>
    <name type="synonym">Amygdalus dulcis</name>
    <dbReference type="NCBI Taxonomy" id="3755"/>
    <lineage>
        <taxon>Eukaryota</taxon>
        <taxon>Viridiplantae</taxon>
        <taxon>Streptophyta</taxon>
        <taxon>Embryophyta</taxon>
        <taxon>Tracheophyta</taxon>
        <taxon>Spermatophyta</taxon>
        <taxon>Magnoliopsida</taxon>
        <taxon>eudicotyledons</taxon>
        <taxon>Gunneridae</taxon>
        <taxon>Pentapetalae</taxon>
        <taxon>rosids</taxon>
        <taxon>fabids</taxon>
        <taxon>Rosales</taxon>
        <taxon>Rosaceae</taxon>
        <taxon>Amygdaloideae</taxon>
        <taxon>Amygdaleae</taxon>
        <taxon>Prunus</taxon>
    </lineage>
</organism>
<keyword evidence="4" id="KW-1185">Reference proteome</keyword>
<dbReference type="EMBL" id="CABIKO010000076">
    <property type="protein sequence ID" value="VVA23918.1"/>
    <property type="molecule type" value="Genomic_DNA"/>
</dbReference>
<accession>A0A5E4FE88</accession>
<evidence type="ECO:0000313" key="2">
    <source>
        <dbReference type="EMBL" id="VVA23918.1"/>
    </source>
</evidence>
<name>A0A5E4FE88_PRUDU</name>
<reference evidence="1 4" key="3">
    <citation type="journal article" date="2022" name="G3 (Bethesda)">
        <title>Whole-genome sequence and methylome profiling of the almond [Prunus dulcis (Mill.) D.A. Webb] cultivar 'Nonpareil'.</title>
        <authorList>
            <person name="D'Amico-Willman K.M."/>
            <person name="Ouma W.Z."/>
            <person name="Meulia T."/>
            <person name="Sideli G.M."/>
            <person name="Gradziel T.M."/>
            <person name="Fresnedo-Ramirez J."/>
        </authorList>
    </citation>
    <scope>NUCLEOTIDE SEQUENCE [LARGE SCALE GENOMIC DNA]</scope>
    <source>
        <strain evidence="1">Clone GOH B32 T37-40</strain>
    </source>
</reference>
<reference evidence="3" key="2">
    <citation type="journal article" date="2020" name="Plant J.">
        <title>Transposons played a major role in the diversification between the closely related almond and peach genomes: results from the almond genome sequence.</title>
        <authorList>
            <person name="Alioto T."/>
            <person name="Alexiou K.G."/>
            <person name="Bardil A."/>
            <person name="Barteri F."/>
            <person name="Castanera R."/>
            <person name="Cruz F."/>
            <person name="Dhingra A."/>
            <person name="Duval H."/>
            <person name="Fernandez I Marti A."/>
            <person name="Frias L."/>
            <person name="Galan B."/>
            <person name="Garcia J.L."/>
            <person name="Howad W."/>
            <person name="Gomez-Garrido J."/>
            <person name="Gut M."/>
            <person name="Julca I."/>
            <person name="Morata J."/>
            <person name="Puigdomenech P."/>
            <person name="Ribeca P."/>
            <person name="Rubio Cabetas M.J."/>
            <person name="Vlasova A."/>
            <person name="Wirthensohn M."/>
            <person name="Garcia-Mas J."/>
            <person name="Gabaldon T."/>
            <person name="Casacuberta J.M."/>
            <person name="Arus P."/>
        </authorList>
    </citation>
    <scope>NUCLEOTIDE SEQUENCE [LARGE SCALE GENOMIC DNA]</scope>
    <source>
        <strain evidence="3">cv. Texas</strain>
    </source>
</reference>
<gene>
    <name evidence="2" type="ORF">ALMOND_2B018375</name>
    <name evidence="1" type="ORF">L3X38_045381</name>
</gene>
<protein>
    <submittedName>
        <fullName evidence="2">Uncharacterized protein</fullName>
    </submittedName>
</protein>
<dbReference type="AlphaFoldDB" id="A0A5E4FE88"/>
<dbReference type="InParanoid" id="A0A5E4FE88"/>
<proteinExistence type="predicted"/>
<dbReference type="EMBL" id="JAJFAZ020000008">
    <property type="protein sequence ID" value="KAI5316205.1"/>
    <property type="molecule type" value="Genomic_DNA"/>
</dbReference>
<evidence type="ECO:0000313" key="4">
    <source>
        <dbReference type="Proteomes" id="UP001054821"/>
    </source>
</evidence>
<evidence type="ECO:0000313" key="3">
    <source>
        <dbReference type="Proteomes" id="UP000327085"/>
    </source>
</evidence>
<dbReference type="Proteomes" id="UP000327085">
    <property type="component" value="Chromosome 7"/>
</dbReference>
<dbReference type="Gramene" id="VVA23918">
    <property type="protein sequence ID" value="VVA23918"/>
    <property type="gene ID" value="Prudul26B018375"/>
</dbReference>
<evidence type="ECO:0000313" key="1">
    <source>
        <dbReference type="EMBL" id="KAI5316205.1"/>
    </source>
</evidence>